<reference evidence="2 3" key="1">
    <citation type="journal article" date="2015" name="Genome Announc.">
        <title>Complete Genome Sequence of Methanosphaerula palustris E1-9CT, a Hydrogenotrophic Methanogen Isolated from a Minerotrophic Fen Peatland.</title>
        <authorList>
            <person name="Cadillo-Quiroz H."/>
            <person name="Browne P."/>
            <person name="Kyrpides N."/>
            <person name="Woyke T."/>
            <person name="Goodwin L."/>
            <person name="Detter C."/>
            <person name="Yavitt J.B."/>
            <person name="Zinder S.H."/>
        </authorList>
    </citation>
    <scope>NUCLEOTIDE SEQUENCE [LARGE SCALE GENOMIC DNA]</scope>
    <source>
        <strain evidence="3">ATCC BAA-1556 / DSM 19958 / E1-9c</strain>
    </source>
</reference>
<dbReference type="Gene3D" id="3.40.1350.10">
    <property type="match status" value="1"/>
</dbReference>
<evidence type="ECO:0000313" key="2">
    <source>
        <dbReference type="EMBL" id="ACL16691.1"/>
    </source>
</evidence>
<feature type="region of interest" description="Disordered" evidence="1">
    <location>
        <begin position="1"/>
        <end position="25"/>
    </location>
</feature>
<dbReference type="EMBL" id="CP001338">
    <property type="protein sequence ID" value="ACL16691.1"/>
    <property type="molecule type" value="Genomic_DNA"/>
</dbReference>
<dbReference type="AlphaFoldDB" id="B8GHV1"/>
<dbReference type="STRING" id="521011.Mpal_1359"/>
<dbReference type="RefSeq" id="WP_012618010.1">
    <property type="nucleotide sequence ID" value="NC_011832.1"/>
</dbReference>
<name>B8GHV1_METPE</name>
<protein>
    <submittedName>
        <fullName evidence="2">Uncharacterized protein</fullName>
    </submittedName>
</protein>
<evidence type="ECO:0000256" key="1">
    <source>
        <dbReference type="SAM" id="MobiDB-lite"/>
    </source>
</evidence>
<dbReference type="HOGENOM" id="CLU_1656892_0_0_2"/>
<dbReference type="KEGG" id="mpl:Mpal_1359"/>
<keyword evidence="3" id="KW-1185">Reference proteome</keyword>
<evidence type="ECO:0000313" key="3">
    <source>
        <dbReference type="Proteomes" id="UP000002457"/>
    </source>
</evidence>
<proteinExistence type="predicted"/>
<dbReference type="Proteomes" id="UP000002457">
    <property type="component" value="Chromosome"/>
</dbReference>
<dbReference type="GeneID" id="7269964"/>
<dbReference type="InterPro" id="IPR011856">
    <property type="entry name" value="tRNA_endonuc-like_dom_sf"/>
</dbReference>
<accession>B8GHV1</accession>
<dbReference type="eggNOG" id="arCOG09441">
    <property type="taxonomic scope" value="Archaea"/>
</dbReference>
<organism evidence="2 3">
    <name type="scientific">Methanosphaerula palustris (strain ATCC BAA-1556 / DSM 19958 / E1-9c)</name>
    <dbReference type="NCBI Taxonomy" id="521011"/>
    <lineage>
        <taxon>Archaea</taxon>
        <taxon>Methanobacteriati</taxon>
        <taxon>Methanobacteriota</taxon>
        <taxon>Stenosarchaea group</taxon>
        <taxon>Methanomicrobia</taxon>
        <taxon>Methanomicrobiales</taxon>
        <taxon>Methanoregulaceae</taxon>
        <taxon>Methanosphaerula</taxon>
    </lineage>
</organism>
<gene>
    <name evidence="2" type="ordered locus">Mpal_1359</name>
</gene>
<dbReference type="GO" id="GO:0003676">
    <property type="term" value="F:nucleic acid binding"/>
    <property type="evidence" value="ECO:0007669"/>
    <property type="project" value="InterPro"/>
</dbReference>
<sequence>MTRALDAENQTPAIPGPSGSSEMKGDHYILKPARRGGYAGERRRVPATRAGQRGGCAVAAWFRKQGYQVIRSHPGSLPPDLLAWSSEELVLVLIRRTRRMPPSLHAIADQYREEIQTLRGLPALKGDDSSCQFWLSVSSRGWRVFDVMKGGIREITREI</sequence>